<dbReference type="Pfam" id="PF02254">
    <property type="entry name" value="TrkA_N"/>
    <property type="match status" value="1"/>
</dbReference>
<keyword evidence="7" id="KW-0406">Ion transport</keyword>
<feature type="domain" description="RCK N-terminal" evidence="12">
    <location>
        <begin position="408"/>
        <end position="490"/>
    </location>
</feature>
<reference evidence="13 14" key="1">
    <citation type="submission" date="2018-04" db="EMBL/GenBank/DDBJ databases">
        <title>Pelagivirga bohaiensis gen. nov., sp. nov., a bacterium isolated from the Bohai Sea.</title>
        <authorList>
            <person name="Ji X."/>
        </authorList>
    </citation>
    <scope>NUCLEOTIDE SEQUENCE [LARGE SCALE GENOMIC DNA]</scope>
    <source>
        <strain evidence="13 14">BH-SD19</strain>
    </source>
</reference>
<dbReference type="SUPFAM" id="SSF51735">
    <property type="entry name" value="NAD(P)-binding Rossmann-fold domains"/>
    <property type="match status" value="1"/>
</dbReference>
<keyword evidence="4" id="KW-1003">Cell membrane</keyword>
<evidence type="ECO:0000259" key="12">
    <source>
        <dbReference type="Pfam" id="PF02254"/>
    </source>
</evidence>
<dbReference type="EMBL" id="QCYH01000001">
    <property type="protein sequence ID" value="PVA11502.1"/>
    <property type="molecule type" value="Genomic_DNA"/>
</dbReference>
<feature type="transmembrane region" description="Helical" evidence="10">
    <location>
        <begin position="98"/>
        <end position="116"/>
    </location>
</feature>
<evidence type="ECO:0000259" key="11">
    <source>
        <dbReference type="Pfam" id="PF00999"/>
    </source>
</evidence>
<dbReference type="GO" id="GO:0006813">
    <property type="term" value="P:potassium ion transport"/>
    <property type="evidence" value="ECO:0007669"/>
    <property type="project" value="InterPro"/>
</dbReference>
<feature type="region of interest" description="Disordered" evidence="9">
    <location>
        <begin position="598"/>
        <end position="658"/>
    </location>
</feature>
<feature type="transmembrane region" description="Helical" evidence="10">
    <location>
        <begin position="190"/>
        <end position="213"/>
    </location>
</feature>
<feature type="transmembrane region" description="Helical" evidence="10">
    <location>
        <begin position="369"/>
        <end position="389"/>
    </location>
</feature>
<protein>
    <submittedName>
        <fullName evidence="13">Sodium:proton exchanger</fullName>
    </submittedName>
</protein>
<dbReference type="InterPro" id="IPR038770">
    <property type="entry name" value="Na+/solute_symporter_sf"/>
</dbReference>
<dbReference type="InterPro" id="IPR036291">
    <property type="entry name" value="NAD(P)-bd_dom_sf"/>
</dbReference>
<dbReference type="GO" id="GO:1902600">
    <property type="term" value="P:proton transmembrane transport"/>
    <property type="evidence" value="ECO:0007669"/>
    <property type="project" value="InterPro"/>
</dbReference>
<keyword evidence="3" id="KW-0050">Antiport</keyword>
<dbReference type="InterPro" id="IPR003148">
    <property type="entry name" value="RCK_N"/>
</dbReference>
<feature type="transmembrane region" description="Helical" evidence="10">
    <location>
        <begin position="225"/>
        <end position="242"/>
    </location>
</feature>
<comment type="subcellular location">
    <subcellularLocation>
        <location evidence="1">Cell membrane</location>
        <topology evidence="1">Multi-pass membrane protein</topology>
    </subcellularLocation>
</comment>
<evidence type="ECO:0000256" key="2">
    <source>
        <dbReference type="ARBA" id="ARBA00022448"/>
    </source>
</evidence>
<dbReference type="PANTHER" id="PTHR32507:SF0">
    <property type="entry name" value="NA(+)_H(+) ANTIPORTER 2-RELATED"/>
    <property type="match status" value="1"/>
</dbReference>
<feature type="transmembrane region" description="Helical" evidence="10">
    <location>
        <begin position="278"/>
        <end position="295"/>
    </location>
</feature>
<feature type="transmembrane region" description="Helical" evidence="10">
    <location>
        <begin position="338"/>
        <end position="357"/>
    </location>
</feature>
<evidence type="ECO:0000256" key="6">
    <source>
        <dbReference type="ARBA" id="ARBA00022989"/>
    </source>
</evidence>
<evidence type="ECO:0000313" key="13">
    <source>
        <dbReference type="EMBL" id="PVA11502.1"/>
    </source>
</evidence>
<dbReference type="GO" id="GO:0005886">
    <property type="term" value="C:plasma membrane"/>
    <property type="evidence" value="ECO:0007669"/>
    <property type="project" value="UniProtKB-SubCell"/>
</dbReference>
<dbReference type="PANTHER" id="PTHR32507">
    <property type="entry name" value="NA(+)/H(+) ANTIPORTER 1"/>
    <property type="match status" value="1"/>
</dbReference>
<evidence type="ECO:0000256" key="4">
    <source>
        <dbReference type="ARBA" id="ARBA00022475"/>
    </source>
</evidence>
<keyword evidence="5 10" id="KW-0812">Transmembrane</keyword>
<keyword evidence="8 10" id="KW-0472">Membrane</keyword>
<feature type="compositionally biased region" description="Basic and acidic residues" evidence="9">
    <location>
        <begin position="598"/>
        <end position="642"/>
    </location>
</feature>
<feature type="transmembrane region" description="Helical" evidence="10">
    <location>
        <begin position="165"/>
        <end position="184"/>
    </location>
</feature>
<feature type="domain" description="Cation/H+ exchanger transmembrane" evidence="11">
    <location>
        <begin position="28"/>
        <end position="394"/>
    </location>
</feature>
<dbReference type="InterPro" id="IPR006153">
    <property type="entry name" value="Cation/H_exchanger_TM"/>
</dbReference>
<dbReference type="OrthoDB" id="570124at2"/>
<feature type="transmembrane region" description="Helical" evidence="10">
    <location>
        <begin position="307"/>
        <end position="329"/>
    </location>
</feature>
<proteinExistence type="predicted"/>
<keyword evidence="2" id="KW-0813">Transport</keyword>
<dbReference type="RefSeq" id="WP_108690247.1">
    <property type="nucleotide sequence ID" value="NZ_QCYH01000001.1"/>
</dbReference>
<evidence type="ECO:0000256" key="7">
    <source>
        <dbReference type="ARBA" id="ARBA00023065"/>
    </source>
</evidence>
<sequence length="658" mass="69788">MAVETAGAMSPIMAFALVGAIGVGSQWVAWKLRLPAIVLMLLAGLVIGPGLGIFHPERDIGPLMTPMISIAVAIILFEGGMTLNLQSLREAAKGVRRLVLIGAPVGWAGSALALHYVAGLSWASSAVFGGIMIVTGPTVIAPLLRTARLAKRPAQLLQWEAIVNDPIGALAAVLAFEVVLVIYATETFGAAVWDMSVGIIGATVMGIAAGWFLSEGFRRGRVPEFMKVPVLFASLLIVFALADSLLHESGLLAVTIMGFYIANAGLPSYTELRRFKEHATVLLVSGVFILLAASMDIERLSLLGWPALIFVVVVILVVRPATVMLSLAFTNIPMKERLLVALTGPRGVVLVAVAGLFSERLVSAGVEDAALLTPLAFVLVAATVVLHGFTLRPLGQALGLAGTSVPGVIFVGGSRFSAAFAEALQKEEIPVLIADANRARLRSAREMGLPIYVGDILSDGAEHGVEFISYGRVIATSDNDAYNTLVATDLAPEFGREHVYQLKRAKQEQTRHALPATLGGRSIAGGLRYLELARRIQEGWEVRSTNITEEYSVDDWREDNPESVPLAELTPGRNMRIIAGDAEIKAGPGMRLLALSPARERAADSAERKGATEDQAEDAQKAAEQSREEAEADARTEADANAKAKAKGAEIPGDPAVD</sequence>
<evidence type="ECO:0000256" key="8">
    <source>
        <dbReference type="ARBA" id="ARBA00023136"/>
    </source>
</evidence>
<dbReference type="Gene3D" id="1.20.1530.20">
    <property type="match status" value="1"/>
</dbReference>
<evidence type="ECO:0000256" key="3">
    <source>
        <dbReference type="ARBA" id="ARBA00022449"/>
    </source>
</evidence>
<organism evidence="13 14">
    <name type="scientific">Pelagivirga sediminicola</name>
    <dbReference type="NCBI Taxonomy" id="2170575"/>
    <lineage>
        <taxon>Bacteria</taxon>
        <taxon>Pseudomonadati</taxon>
        <taxon>Pseudomonadota</taxon>
        <taxon>Alphaproteobacteria</taxon>
        <taxon>Rhodobacterales</taxon>
        <taxon>Paracoccaceae</taxon>
        <taxon>Pelagivirga</taxon>
    </lineage>
</organism>
<dbReference type="Pfam" id="PF00999">
    <property type="entry name" value="Na_H_Exchanger"/>
    <property type="match status" value="1"/>
</dbReference>
<feature type="transmembrane region" description="Helical" evidence="10">
    <location>
        <begin position="122"/>
        <end position="144"/>
    </location>
</feature>
<evidence type="ECO:0000256" key="5">
    <source>
        <dbReference type="ARBA" id="ARBA00022692"/>
    </source>
</evidence>
<dbReference type="Gene3D" id="3.40.50.720">
    <property type="entry name" value="NAD(P)-binding Rossmann-like Domain"/>
    <property type="match status" value="1"/>
</dbReference>
<accession>A0A2T7GAQ3</accession>
<evidence type="ECO:0000256" key="9">
    <source>
        <dbReference type="SAM" id="MobiDB-lite"/>
    </source>
</evidence>
<evidence type="ECO:0000313" key="14">
    <source>
        <dbReference type="Proteomes" id="UP000244446"/>
    </source>
</evidence>
<evidence type="ECO:0000256" key="1">
    <source>
        <dbReference type="ARBA" id="ARBA00004651"/>
    </source>
</evidence>
<dbReference type="Proteomes" id="UP000244446">
    <property type="component" value="Unassembled WGS sequence"/>
</dbReference>
<comment type="caution">
    <text evidence="13">The sequence shown here is derived from an EMBL/GenBank/DDBJ whole genome shotgun (WGS) entry which is preliminary data.</text>
</comment>
<evidence type="ECO:0000256" key="10">
    <source>
        <dbReference type="SAM" id="Phobius"/>
    </source>
</evidence>
<dbReference type="GO" id="GO:0015297">
    <property type="term" value="F:antiporter activity"/>
    <property type="evidence" value="ECO:0007669"/>
    <property type="project" value="UniProtKB-KW"/>
</dbReference>
<feature type="transmembrane region" description="Helical" evidence="10">
    <location>
        <begin position="37"/>
        <end position="54"/>
    </location>
</feature>
<keyword evidence="6 10" id="KW-1133">Transmembrane helix</keyword>
<feature type="transmembrane region" description="Helical" evidence="10">
    <location>
        <begin position="12"/>
        <end position="30"/>
    </location>
</feature>
<name>A0A2T7GAQ3_9RHOB</name>
<gene>
    <name evidence="13" type="ORF">DC366_00540</name>
</gene>
<dbReference type="AlphaFoldDB" id="A0A2T7GAQ3"/>
<keyword evidence="14" id="KW-1185">Reference proteome</keyword>
<feature type="transmembrane region" description="Helical" evidence="10">
    <location>
        <begin position="60"/>
        <end position="77"/>
    </location>
</feature>